<dbReference type="EMBL" id="JAHRHY010000007">
    <property type="protein sequence ID" value="KAG9067691.1"/>
    <property type="molecule type" value="Genomic_DNA"/>
</dbReference>
<dbReference type="SUPFAM" id="SSF53098">
    <property type="entry name" value="Ribonuclease H-like"/>
    <property type="match status" value="1"/>
</dbReference>
<evidence type="ECO:0000313" key="2">
    <source>
        <dbReference type="EMBL" id="KAG9067691.1"/>
    </source>
</evidence>
<protein>
    <recommendedName>
        <fullName evidence="1">HAT C-terminal dimerisation domain-containing protein</fullName>
    </recommendedName>
</protein>
<feature type="domain" description="HAT C-terminal dimerisation" evidence="1">
    <location>
        <begin position="65"/>
        <end position="124"/>
    </location>
</feature>
<dbReference type="InterPro" id="IPR012337">
    <property type="entry name" value="RNaseH-like_sf"/>
</dbReference>
<keyword evidence="3" id="KW-1185">Reference proteome</keyword>
<dbReference type="OrthoDB" id="2365012at2759"/>
<dbReference type="Proteomes" id="UP000707451">
    <property type="component" value="Unassembled WGS sequence"/>
</dbReference>
<organism evidence="2 3">
    <name type="scientific">Linnemannia hyalina</name>
    <dbReference type="NCBI Taxonomy" id="64524"/>
    <lineage>
        <taxon>Eukaryota</taxon>
        <taxon>Fungi</taxon>
        <taxon>Fungi incertae sedis</taxon>
        <taxon>Mucoromycota</taxon>
        <taxon>Mortierellomycotina</taxon>
        <taxon>Mortierellomycetes</taxon>
        <taxon>Mortierellales</taxon>
        <taxon>Mortierellaceae</taxon>
        <taxon>Linnemannia</taxon>
    </lineage>
</organism>
<dbReference type="AlphaFoldDB" id="A0A9P8BU22"/>
<evidence type="ECO:0000259" key="1">
    <source>
        <dbReference type="Pfam" id="PF05699"/>
    </source>
</evidence>
<sequence length="129" mass="15067">MYTQALKLLPDFSAMKTDIGKKDLDKGNKEQGLEDLDMSEPAGAAIEHEVVVLRIRNELRASYIFFWRKYKGRHEMIANVARRFLYIWSTSCEAERVFNKARYVTSNRRANLSISNLRYILFSNNITKV</sequence>
<name>A0A9P8BU22_9FUNG</name>
<dbReference type="Pfam" id="PF05699">
    <property type="entry name" value="Dimer_Tnp_hAT"/>
    <property type="match status" value="1"/>
</dbReference>
<dbReference type="GO" id="GO:0046983">
    <property type="term" value="F:protein dimerization activity"/>
    <property type="evidence" value="ECO:0007669"/>
    <property type="project" value="InterPro"/>
</dbReference>
<evidence type="ECO:0000313" key="3">
    <source>
        <dbReference type="Proteomes" id="UP000707451"/>
    </source>
</evidence>
<proteinExistence type="predicted"/>
<comment type="caution">
    <text evidence="2">The sequence shown here is derived from an EMBL/GenBank/DDBJ whole genome shotgun (WGS) entry which is preliminary data.</text>
</comment>
<gene>
    <name evidence="2" type="ORF">KI688_011278</name>
</gene>
<reference evidence="2" key="1">
    <citation type="submission" date="2021-06" db="EMBL/GenBank/DDBJ databases">
        <title>Genome Sequence of Mortierella hyaline Strain SCG-10, a Cold-Adapted, Nitrate-Reducing Fungus Isolated from Soil in Minnesota, USA.</title>
        <authorList>
            <person name="Aldossari N."/>
        </authorList>
    </citation>
    <scope>NUCLEOTIDE SEQUENCE</scope>
    <source>
        <strain evidence="2">SCG-10</strain>
    </source>
</reference>
<dbReference type="InterPro" id="IPR008906">
    <property type="entry name" value="HATC_C_dom"/>
</dbReference>
<accession>A0A9P8BU22</accession>